<feature type="region of interest" description="Disordered" evidence="1">
    <location>
        <begin position="231"/>
        <end position="270"/>
    </location>
</feature>
<evidence type="ECO:0000313" key="2">
    <source>
        <dbReference type="EMBL" id="CAK7235276.1"/>
    </source>
</evidence>
<comment type="caution">
    <text evidence="2">The sequence shown here is derived from an EMBL/GenBank/DDBJ whole genome shotgun (WGS) entry which is preliminary data.</text>
</comment>
<evidence type="ECO:0000313" key="3">
    <source>
        <dbReference type="Proteomes" id="UP001642405"/>
    </source>
</evidence>
<reference evidence="2 3" key="1">
    <citation type="submission" date="2024-01" db="EMBL/GenBank/DDBJ databases">
        <authorList>
            <person name="Allen C."/>
            <person name="Tagirdzhanova G."/>
        </authorList>
    </citation>
    <scope>NUCLEOTIDE SEQUENCE [LARGE SCALE GENOMIC DNA]</scope>
</reference>
<proteinExistence type="predicted"/>
<gene>
    <name evidence="2" type="ORF">SCUCBS95973_009215</name>
</gene>
<name>A0ABP0CVE8_9PEZI</name>
<organism evidence="2 3">
    <name type="scientific">Sporothrix curviconia</name>
    <dbReference type="NCBI Taxonomy" id="1260050"/>
    <lineage>
        <taxon>Eukaryota</taxon>
        <taxon>Fungi</taxon>
        <taxon>Dikarya</taxon>
        <taxon>Ascomycota</taxon>
        <taxon>Pezizomycotina</taxon>
        <taxon>Sordariomycetes</taxon>
        <taxon>Sordariomycetidae</taxon>
        <taxon>Ophiostomatales</taxon>
        <taxon>Ophiostomataceae</taxon>
        <taxon>Sporothrix</taxon>
    </lineage>
</organism>
<keyword evidence="3" id="KW-1185">Reference proteome</keyword>
<evidence type="ECO:0000256" key="1">
    <source>
        <dbReference type="SAM" id="MobiDB-lite"/>
    </source>
</evidence>
<accession>A0ABP0CVE8</accession>
<dbReference type="Proteomes" id="UP001642405">
    <property type="component" value="Unassembled WGS sequence"/>
</dbReference>
<sequence>METPAPAPWVTATTSVLFPRRQWTTLDSKWTLVLTVTAELVWNERQTSPDAGDGPSIFRSDRVAAARVVELVRVGRLWIGTGGRSVDLAVRPTLSGRLIPGDDSVAWRKVALLVETALHMLVGTVKAGSSKPRVPGVRPVDKVSMAGGAPGLLDVAPAVWSNGYFMAVSTRAAYVSLIHRCLASFTNAQSPSLRRKAEALAASPESSQSSSQEILLGAKLEEILLKGVQQLQPRTKKAPPLRPPKPVLSEYLPTSPQPSLPPSQESGPSQVNALEFDEEEGCRFIDLTFDNIEAFFSLSPADSQFQEQYFQEAEEEVHEDNDLEVKELGWGDIEAWSEPDYTPEDKDGLLQEIDETWDPEECENEKTGNEGRIGDYYEEEEGAADNDPYGDLSGESGLSLWKEMQADQIDQWLASDDQLMGFDEEYLDDENLHFVDIDMLDLDEGIGLWQNEDNVVDDCC</sequence>
<protein>
    <submittedName>
        <fullName evidence="2">Uncharacterized protein</fullName>
    </submittedName>
</protein>
<dbReference type="EMBL" id="CAWUHB010000096">
    <property type="protein sequence ID" value="CAK7235276.1"/>
    <property type="molecule type" value="Genomic_DNA"/>
</dbReference>